<comment type="similarity">
    <text evidence="3 11">Belongs to the ATPase gamma chain family.</text>
</comment>
<dbReference type="GO" id="GO:0042777">
    <property type="term" value="P:proton motive force-driven plasma membrane ATP synthesis"/>
    <property type="evidence" value="ECO:0007669"/>
    <property type="project" value="UniProtKB-UniRule"/>
</dbReference>
<dbReference type="SUPFAM" id="SSF52943">
    <property type="entry name" value="ATP synthase (F1-ATPase), gamma subunit"/>
    <property type="match status" value="1"/>
</dbReference>
<evidence type="ECO:0000256" key="11">
    <source>
        <dbReference type="HAMAP-Rule" id="MF_00815"/>
    </source>
</evidence>
<name>A0A6G7BAN0_9LACO</name>
<keyword evidence="7 11" id="KW-0406">Ion transport</keyword>
<evidence type="ECO:0000256" key="1">
    <source>
        <dbReference type="ARBA" id="ARBA00003456"/>
    </source>
</evidence>
<dbReference type="PRINTS" id="PR00126">
    <property type="entry name" value="ATPASEGAMMA"/>
</dbReference>
<keyword evidence="5 11" id="KW-1003">Cell membrane</keyword>
<keyword evidence="4 11" id="KW-0813">Transport</keyword>
<evidence type="ECO:0000256" key="5">
    <source>
        <dbReference type="ARBA" id="ARBA00022475"/>
    </source>
</evidence>
<proteinExistence type="inferred from homology"/>
<sequence length="317" mass="35681">MTESLLELKKKISSIQKTGQITEAMRMVSGVKLNRTEKLNQAYTVYNDHIRQTISHLVSAKIFDEFNKKNVEMCDDEINSLDYSDIFELGKIVDLIQPRKEIKSTGYLVISGDRGLVGSYNNQVIKNMMDIFKDAEIEKRDVKILAVGSIAAQFFKKQNLNVVYEYKGVDDVPNYKQVRDIIQSAIKMYQNGVYDELYVCYTHHVNTLSSAFRVQKMLPISDLDISDEEVVPKDYIVAPSVDSVLRSVLPQFARSMIFGAILDAKTAEHASSMTAMQSASKNAEDVVSRLTTKLNRARQAQITTQITEIVGGANALE</sequence>
<evidence type="ECO:0000313" key="12">
    <source>
        <dbReference type="EMBL" id="QIH24011.1"/>
    </source>
</evidence>
<evidence type="ECO:0000256" key="4">
    <source>
        <dbReference type="ARBA" id="ARBA00022448"/>
    </source>
</evidence>
<dbReference type="PANTHER" id="PTHR11693:SF22">
    <property type="entry name" value="ATP SYNTHASE SUBUNIT GAMMA, MITOCHONDRIAL"/>
    <property type="match status" value="1"/>
</dbReference>
<dbReference type="AlphaFoldDB" id="A0A6G7BAN0"/>
<keyword evidence="10 11" id="KW-0066">ATP synthesis</keyword>
<comment type="subcellular location">
    <subcellularLocation>
        <location evidence="11">Cell membrane</location>
        <topology evidence="11">Peripheral membrane protein</topology>
    </subcellularLocation>
    <subcellularLocation>
        <location evidence="2">Membrane</location>
        <topology evidence="2">Peripheral membrane protein</topology>
    </subcellularLocation>
</comment>
<evidence type="ECO:0000256" key="7">
    <source>
        <dbReference type="ARBA" id="ARBA00023065"/>
    </source>
</evidence>
<dbReference type="PANTHER" id="PTHR11693">
    <property type="entry name" value="ATP SYNTHASE GAMMA CHAIN"/>
    <property type="match status" value="1"/>
</dbReference>
<protein>
    <recommendedName>
        <fullName evidence="11">ATP synthase gamma chain</fullName>
    </recommendedName>
    <alternativeName>
        <fullName evidence="11">ATP synthase F1 sector gamma subunit</fullName>
    </alternativeName>
    <alternativeName>
        <fullName evidence="11">F-ATPase gamma subunit</fullName>
    </alternativeName>
</protein>
<evidence type="ECO:0000256" key="10">
    <source>
        <dbReference type="ARBA" id="ARBA00023310"/>
    </source>
</evidence>
<reference evidence="12 13" key="1">
    <citation type="submission" date="2020-02" db="EMBL/GenBank/DDBJ databases">
        <title>Complete genome sequences of six Lactobacillus iners strains isolated from the human vagina.</title>
        <authorList>
            <person name="France M.T."/>
            <person name="Rutt L."/>
            <person name="Narina S."/>
            <person name="Arbaugh S."/>
            <person name="Humphrys M.S."/>
            <person name="Ma B."/>
            <person name="Hayward M.R."/>
            <person name="Relman D."/>
            <person name="Kwon D.S."/>
            <person name="Ravel J."/>
        </authorList>
    </citation>
    <scope>NUCLEOTIDE SEQUENCE [LARGE SCALE GENOMIC DNA]</scope>
    <source>
        <strain evidence="12 13">C0210C1</strain>
    </source>
</reference>
<dbReference type="Gene3D" id="1.10.287.80">
    <property type="entry name" value="ATP synthase, gamma subunit, helix hairpin domain"/>
    <property type="match status" value="2"/>
</dbReference>
<dbReference type="GO" id="GO:0005524">
    <property type="term" value="F:ATP binding"/>
    <property type="evidence" value="ECO:0007669"/>
    <property type="project" value="UniProtKB-UniRule"/>
</dbReference>
<dbReference type="NCBIfam" id="TIGR01146">
    <property type="entry name" value="ATPsyn_F1gamma"/>
    <property type="match status" value="1"/>
</dbReference>
<dbReference type="HAMAP" id="MF_00815">
    <property type="entry name" value="ATP_synth_gamma_bact"/>
    <property type="match status" value="1"/>
</dbReference>
<dbReference type="RefSeq" id="WP_006729211.1">
    <property type="nucleotide sequence ID" value="NZ_CABKQA010000001.1"/>
</dbReference>
<dbReference type="GO" id="GO:0046933">
    <property type="term" value="F:proton-transporting ATP synthase activity, rotational mechanism"/>
    <property type="evidence" value="ECO:0007669"/>
    <property type="project" value="UniProtKB-UniRule"/>
</dbReference>
<dbReference type="Proteomes" id="UP000501676">
    <property type="component" value="Chromosome"/>
</dbReference>
<dbReference type="CDD" id="cd12151">
    <property type="entry name" value="F1-ATPase_gamma"/>
    <property type="match status" value="1"/>
</dbReference>
<organism evidence="12 13">
    <name type="scientific">Lactobacillus iners</name>
    <dbReference type="NCBI Taxonomy" id="147802"/>
    <lineage>
        <taxon>Bacteria</taxon>
        <taxon>Bacillati</taxon>
        <taxon>Bacillota</taxon>
        <taxon>Bacilli</taxon>
        <taxon>Lactobacillales</taxon>
        <taxon>Lactobacillaceae</taxon>
        <taxon>Lactobacillus</taxon>
    </lineage>
</organism>
<keyword evidence="9 11" id="KW-0139">CF(1)</keyword>
<evidence type="ECO:0000256" key="8">
    <source>
        <dbReference type="ARBA" id="ARBA00023136"/>
    </source>
</evidence>
<evidence type="ECO:0000313" key="13">
    <source>
        <dbReference type="Proteomes" id="UP000501676"/>
    </source>
</evidence>
<dbReference type="NCBIfam" id="NF004147">
    <property type="entry name" value="PRK05621.2-1"/>
    <property type="match status" value="1"/>
</dbReference>
<dbReference type="Gene3D" id="3.40.1380.10">
    <property type="match status" value="1"/>
</dbReference>
<dbReference type="GO" id="GO:0005886">
    <property type="term" value="C:plasma membrane"/>
    <property type="evidence" value="ECO:0007669"/>
    <property type="project" value="UniProtKB-SubCell"/>
</dbReference>
<comment type="function">
    <text evidence="1 11">Produces ATP from ADP in the presence of a proton gradient across the membrane. The gamma chain is believed to be important in regulating ATPase activity and the flow of protons through the CF(0) complex.</text>
</comment>
<keyword evidence="6 11" id="KW-0375">Hydrogen ion transport</keyword>
<accession>A0A6G7BAN0</accession>
<gene>
    <name evidence="11" type="primary">atpG</name>
    <name evidence="12" type="ORF">G6Z83_04790</name>
</gene>
<keyword evidence="8 11" id="KW-0472">Membrane</keyword>
<dbReference type="EMBL" id="CP049228">
    <property type="protein sequence ID" value="QIH24011.1"/>
    <property type="molecule type" value="Genomic_DNA"/>
</dbReference>
<dbReference type="InterPro" id="IPR000131">
    <property type="entry name" value="ATP_synth_F1_gsu"/>
</dbReference>
<evidence type="ECO:0000256" key="9">
    <source>
        <dbReference type="ARBA" id="ARBA00023196"/>
    </source>
</evidence>
<dbReference type="InterPro" id="IPR035968">
    <property type="entry name" value="ATP_synth_F1_ATPase_gsu"/>
</dbReference>
<dbReference type="GO" id="GO:0045259">
    <property type="term" value="C:proton-transporting ATP synthase complex"/>
    <property type="evidence" value="ECO:0007669"/>
    <property type="project" value="UniProtKB-KW"/>
</dbReference>
<evidence type="ECO:0000256" key="2">
    <source>
        <dbReference type="ARBA" id="ARBA00004170"/>
    </source>
</evidence>
<evidence type="ECO:0000256" key="6">
    <source>
        <dbReference type="ARBA" id="ARBA00022781"/>
    </source>
</evidence>
<dbReference type="Pfam" id="PF00231">
    <property type="entry name" value="ATP-synt"/>
    <property type="match status" value="1"/>
</dbReference>
<evidence type="ECO:0000256" key="3">
    <source>
        <dbReference type="ARBA" id="ARBA00007681"/>
    </source>
</evidence>
<comment type="subunit">
    <text evidence="11">F-type ATPases have 2 components, CF(1) - the catalytic core - and CF(0) - the membrane proton channel. CF(1) has five subunits: alpha(3), beta(3), gamma(1), delta(1), epsilon(1). CF(0) has three main subunits: a, b and c.</text>
</comment>